<gene>
    <name evidence="6" type="ORF">V3C41_03450</name>
</gene>
<feature type="domain" description="HTH lacI-type" evidence="5">
    <location>
        <begin position="23"/>
        <end position="77"/>
    </location>
</feature>
<dbReference type="SUPFAM" id="SSF53822">
    <property type="entry name" value="Periplasmic binding protein-like I"/>
    <property type="match status" value="1"/>
</dbReference>
<feature type="domain" description="HTH lacI-type" evidence="5">
    <location>
        <begin position="124"/>
        <end position="178"/>
    </location>
</feature>
<evidence type="ECO:0000256" key="1">
    <source>
        <dbReference type="ARBA" id="ARBA00023015"/>
    </source>
</evidence>
<dbReference type="Gene3D" id="3.40.50.2300">
    <property type="match status" value="2"/>
</dbReference>
<dbReference type="PROSITE" id="PS00356">
    <property type="entry name" value="HTH_LACI_1"/>
    <property type="match status" value="1"/>
</dbReference>
<keyword evidence="2" id="KW-0238">DNA-binding</keyword>
<dbReference type="PROSITE" id="PS50932">
    <property type="entry name" value="HTH_LACI_2"/>
    <property type="match status" value="2"/>
</dbReference>
<keyword evidence="1" id="KW-0805">Transcription regulation</keyword>
<dbReference type="Gene3D" id="1.10.260.40">
    <property type="entry name" value="lambda repressor-like DNA-binding domains"/>
    <property type="match status" value="2"/>
</dbReference>
<evidence type="ECO:0000313" key="7">
    <source>
        <dbReference type="Proteomes" id="UP001448614"/>
    </source>
</evidence>
<dbReference type="PANTHER" id="PTHR30146">
    <property type="entry name" value="LACI-RELATED TRANSCRIPTIONAL REPRESSOR"/>
    <property type="match status" value="1"/>
</dbReference>
<accession>A0ABV0GNL4</accession>
<proteinExistence type="predicted"/>
<evidence type="ECO:0000256" key="4">
    <source>
        <dbReference type="SAM" id="MobiDB-lite"/>
    </source>
</evidence>
<dbReference type="Pfam" id="PF00356">
    <property type="entry name" value="LacI"/>
    <property type="match status" value="2"/>
</dbReference>
<dbReference type="Proteomes" id="UP001448614">
    <property type="component" value="Unassembled WGS sequence"/>
</dbReference>
<evidence type="ECO:0000313" key="6">
    <source>
        <dbReference type="EMBL" id="MEO3940121.1"/>
    </source>
</evidence>
<keyword evidence="7" id="KW-1185">Reference proteome</keyword>
<dbReference type="InterPro" id="IPR000843">
    <property type="entry name" value="HTH_LacI"/>
</dbReference>
<evidence type="ECO:0000256" key="3">
    <source>
        <dbReference type="ARBA" id="ARBA00023163"/>
    </source>
</evidence>
<sequence>MTDFGKHAAAASDTCPGQSLPAPSIREVAAAAGVSTATVSRALRRLPRVATATRERIEVIAANLGYVPSSAASELARGRSSRRSTRTVQSKQVELATLLMEEPIGTDNSASIVPAPNRFQPGRATIYDIAKVVGVNPSTVSRALSEPSRVSAKTREQVQEAAQELDFHVNPYARALLTGQTRTLGLIVADMTNPTFFDVIRGAEATAARHGYALVLAESAERAPAELTAARRIISRVDGLILASPRMHDVDIQALAQDRAVVVINREVNDVPRVVPDVNIGIGEAIRSLVANGHQKVAFVAGPAESWMSIQRWEGMQLACERSGLEAVRLSSSKPTVDGGRRVAPDIRACGATAVLAYNDLLAIGLMHELQAAGILIPDEISVVGFDDIFGAGFTTPPLTTIRSPLGECGSWAVTLLLSMLAGTGTPPSFLHIDTRLVLRGSSGRLVLAP</sequence>
<protein>
    <submittedName>
        <fullName evidence="6">Substrate-binding domain-containing protein</fullName>
    </submittedName>
</protein>
<dbReference type="Pfam" id="PF13377">
    <property type="entry name" value="Peripla_BP_3"/>
    <property type="match status" value="1"/>
</dbReference>
<dbReference type="InterPro" id="IPR046335">
    <property type="entry name" value="LacI/GalR-like_sensor"/>
</dbReference>
<organism evidence="6 7">
    <name type="scientific">Paenarthrobacter nicotinovorans</name>
    <name type="common">Arthrobacter nicotinovorans</name>
    <dbReference type="NCBI Taxonomy" id="29320"/>
    <lineage>
        <taxon>Bacteria</taxon>
        <taxon>Bacillati</taxon>
        <taxon>Actinomycetota</taxon>
        <taxon>Actinomycetes</taxon>
        <taxon>Micrococcales</taxon>
        <taxon>Micrococcaceae</taxon>
        <taxon>Paenarthrobacter</taxon>
    </lineage>
</organism>
<dbReference type="SMART" id="SM00354">
    <property type="entry name" value="HTH_LACI"/>
    <property type="match status" value="2"/>
</dbReference>
<dbReference type="InterPro" id="IPR010982">
    <property type="entry name" value="Lambda_DNA-bd_dom_sf"/>
</dbReference>
<dbReference type="RefSeq" id="WP_081733556.1">
    <property type="nucleotide sequence ID" value="NZ_JBBMFV010000004.1"/>
</dbReference>
<dbReference type="SUPFAM" id="SSF47413">
    <property type="entry name" value="lambda repressor-like DNA-binding domains"/>
    <property type="match status" value="2"/>
</dbReference>
<evidence type="ECO:0000256" key="2">
    <source>
        <dbReference type="ARBA" id="ARBA00023125"/>
    </source>
</evidence>
<evidence type="ECO:0000259" key="5">
    <source>
        <dbReference type="PROSITE" id="PS50932"/>
    </source>
</evidence>
<feature type="region of interest" description="Disordered" evidence="4">
    <location>
        <begin position="1"/>
        <end position="20"/>
    </location>
</feature>
<dbReference type="CDD" id="cd06267">
    <property type="entry name" value="PBP1_LacI_sugar_binding-like"/>
    <property type="match status" value="1"/>
</dbReference>
<dbReference type="InterPro" id="IPR028082">
    <property type="entry name" value="Peripla_BP_I"/>
</dbReference>
<dbReference type="CDD" id="cd01392">
    <property type="entry name" value="HTH_LacI"/>
    <property type="match status" value="2"/>
</dbReference>
<keyword evidence="3" id="KW-0804">Transcription</keyword>
<dbReference type="PANTHER" id="PTHR30146:SF109">
    <property type="entry name" value="HTH-TYPE TRANSCRIPTIONAL REGULATOR GALS"/>
    <property type="match status" value="1"/>
</dbReference>
<reference evidence="6 7" key="1">
    <citation type="journal article" date="2024" name="Appl. Microbiol. Biotechnol.">
        <title>Biosynthetic gene clusters with biotechnological applications in novel Antarctic isolates from Actinomycetota.</title>
        <authorList>
            <person name="Bruna P."/>
            <person name="Nunez-Montero K."/>
            <person name="Contreras M.J."/>
            <person name="Leal K."/>
            <person name="Garcia M."/>
            <person name="Abanto M."/>
            <person name="Barrientos L."/>
        </authorList>
    </citation>
    <scope>NUCLEOTIDE SEQUENCE [LARGE SCALE GENOMIC DNA]</scope>
    <source>
        <strain evidence="6 7">Se16.17</strain>
    </source>
</reference>
<name>A0ABV0GNL4_PAENI</name>
<dbReference type="EMBL" id="JBBMFV010000004">
    <property type="protein sequence ID" value="MEO3940121.1"/>
    <property type="molecule type" value="Genomic_DNA"/>
</dbReference>
<comment type="caution">
    <text evidence="6">The sequence shown here is derived from an EMBL/GenBank/DDBJ whole genome shotgun (WGS) entry which is preliminary data.</text>
</comment>